<evidence type="ECO:0000256" key="1">
    <source>
        <dbReference type="ARBA" id="ARBA00006252"/>
    </source>
</evidence>
<name>A0A1P8JU56_9BURK</name>
<evidence type="ECO:0000313" key="5">
    <source>
        <dbReference type="Proteomes" id="UP000186609"/>
    </source>
</evidence>
<dbReference type="Pfam" id="PF02525">
    <property type="entry name" value="Flavodoxin_2"/>
    <property type="match status" value="1"/>
</dbReference>
<dbReference type="EMBL" id="CP019236">
    <property type="protein sequence ID" value="APW37265.1"/>
    <property type="molecule type" value="Genomic_DNA"/>
</dbReference>
<dbReference type="PANTHER" id="PTHR10204:SF34">
    <property type="entry name" value="NAD(P)H DEHYDROGENASE [QUINONE] 1 ISOFORM 1"/>
    <property type="match status" value="1"/>
</dbReference>
<evidence type="ECO:0000313" key="4">
    <source>
        <dbReference type="EMBL" id="APW37265.1"/>
    </source>
</evidence>
<dbReference type="PANTHER" id="PTHR10204">
    <property type="entry name" value="NAD P H OXIDOREDUCTASE-RELATED"/>
    <property type="match status" value="1"/>
</dbReference>
<dbReference type="STRING" id="1842727.RD110_08695"/>
<dbReference type="AlphaFoldDB" id="A0A1P8JU56"/>
<feature type="domain" description="Flavodoxin-like fold" evidence="3">
    <location>
        <begin position="3"/>
        <end position="170"/>
    </location>
</feature>
<organism evidence="4 5">
    <name type="scientific">Rhodoferax koreensis</name>
    <dbReference type="NCBI Taxonomy" id="1842727"/>
    <lineage>
        <taxon>Bacteria</taxon>
        <taxon>Pseudomonadati</taxon>
        <taxon>Pseudomonadota</taxon>
        <taxon>Betaproteobacteria</taxon>
        <taxon>Burkholderiales</taxon>
        <taxon>Comamonadaceae</taxon>
        <taxon>Rhodoferax</taxon>
    </lineage>
</organism>
<keyword evidence="5" id="KW-1185">Reference proteome</keyword>
<evidence type="ECO:0000259" key="3">
    <source>
        <dbReference type="Pfam" id="PF02525"/>
    </source>
</evidence>
<dbReference type="SUPFAM" id="SSF52218">
    <property type="entry name" value="Flavoproteins"/>
    <property type="match status" value="1"/>
</dbReference>
<dbReference type="OrthoDB" id="9798454at2"/>
<dbReference type="GO" id="GO:0003955">
    <property type="term" value="F:NAD(P)H dehydrogenase (quinone) activity"/>
    <property type="evidence" value="ECO:0007669"/>
    <property type="project" value="TreeGrafter"/>
</dbReference>
<accession>A0A1P8JU56</accession>
<dbReference type="Gene3D" id="3.40.50.360">
    <property type="match status" value="1"/>
</dbReference>
<dbReference type="InterPro" id="IPR051545">
    <property type="entry name" value="NAD(P)H_dehydrogenase_qn"/>
</dbReference>
<proteinExistence type="inferred from homology"/>
<evidence type="ECO:0000256" key="2">
    <source>
        <dbReference type="ARBA" id="ARBA00023002"/>
    </source>
</evidence>
<dbReference type="Proteomes" id="UP000186609">
    <property type="component" value="Chromosome"/>
</dbReference>
<protein>
    <submittedName>
        <fullName evidence="4">Dehydrogenase</fullName>
    </submittedName>
</protein>
<dbReference type="InterPro" id="IPR003680">
    <property type="entry name" value="Flavodoxin_fold"/>
</dbReference>
<sequence>MTKHIVILQGHPDTEGSHFCHGLAMSYADGARAAGHAVELFEVGAMDFPLLRKKSEWDSGEVLPQLARVRAAIEAADQLVVVFPLWLGDMPAVLKAFFEQVLRPGQGGTTPPTRGRRCAARVVVTMGMPATLYRWYFWAHSLRSLRRNLFGFVGIKPVRITLVGSIEAIGPARRGRWLAHLHALGRAAG</sequence>
<reference evidence="4 5" key="1">
    <citation type="submission" date="2017-01" db="EMBL/GenBank/DDBJ databases">
        <authorList>
            <person name="Mah S.A."/>
            <person name="Swanson W.J."/>
            <person name="Moy G.W."/>
            <person name="Vacquier V.D."/>
        </authorList>
    </citation>
    <scope>NUCLEOTIDE SEQUENCE [LARGE SCALE GENOMIC DNA]</scope>
    <source>
        <strain evidence="4 5">DCY110</strain>
    </source>
</reference>
<keyword evidence="2" id="KW-0560">Oxidoreductase</keyword>
<gene>
    <name evidence="4" type="ORF">RD110_08695</name>
</gene>
<comment type="similarity">
    <text evidence="1">Belongs to the NAD(P)H dehydrogenase (quinone) family.</text>
</comment>
<dbReference type="KEGG" id="rhy:RD110_08695"/>
<dbReference type="InterPro" id="IPR029039">
    <property type="entry name" value="Flavoprotein-like_sf"/>
</dbReference>
<dbReference type="GO" id="GO:0005829">
    <property type="term" value="C:cytosol"/>
    <property type="evidence" value="ECO:0007669"/>
    <property type="project" value="TreeGrafter"/>
</dbReference>
<dbReference type="RefSeq" id="WP_076198603.1">
    <property type="nucleotide sequence ID" value="NZ_CP019236.1"/>
</dbReference>